<dbReference type="PANTHER" id="PTHR12714">
    <property type="entry name" value="PROTEIN-S ISOPRENYLCYSTEINE O-METHYLTRANSFERASE"/>
    <property type="match status" value="1"/>
</dbReference>
<dbReference type="InterPro" id="IPR007318">
    <property type="entry name" value="Phopholipid_MeTrfase"/>
</dbReference>
<name>A0A1I1Q7Q2_9GAMM</name>
<organism evidence="6 7">
    <name type="scientific">Thiohalospira halophila DSM 15071</name>
    <dbReference type="NCBI Taxonomy" id="1123397"/>
    <lineage>
        <taxon>Bacteria</taxon>
        <taxon>Pseudomonadati</taxon>
        <taxon>Pseudomonadota</taxon>
        <taxon>Gammaproteobacteria</taxon>
        <taxon>Thiohalospirales</taxon>
        <taxon>Thiohalospiraceae</taxon>
        <taxon>Thiohalospira</taxon>
    </lineage>
</organism>
<dbReference type="OrthoDB" id="5293276at2"/>
<dbReference type="EMBL" id="FOMJ01000002">
    <property type="protein sequence ID" value="SFD18002.1"/>
    <property type="molecule type" value="Genomic_DNA"/>
</dbReference>
<feature type="transmembrane region" description="Helical" evidence="5">
    <location>
        <begin position="12"/>
        <end position="29"/>
    </location>
</feature>
<evidence type="ECO:0000256" key="1">
    <source>
        <dbReference type="ARBA" id="ARBA00004127"/>
    </source>
</evidence>
<keyword evidence="3 5" id="KW-1133">Transmembrane helix</keyword>
<feature type="transmembrane region" description="Helical" evidence="5">
    <location>
        <begin position="41"/>
        <end position="63"/>
    </location>
</feature>
<evidence type="ECO:0000256" key="3">
    <source>
        <dbReference type="ARBA" id="ARBA00022989"/>
    </source>
</evidence>
<dbReference type="PANTHER" id="PTHR12714:SF9">
    <property type="entry name" value="PROTEIN-S-ISOPRENYLCYSTEINE O-METHYLTRANSFERASE"/>
    <property type="match status" value="1"/>
</dbReference>
<keyword evidence="6" id="KW-0808">Transferase</keyword>
<keyword evidence="2 5" id="KW-0812">Transmembrane</keyword>
<accession>A0A1I1Q7Q2</accession>
<evidence type="ECO:0000256" key="4">
    <source>
        <dbReference type="ARBA" id="ARBA00023136"/>
    </source>
</evidence>
<gene>
    <name evidence="6" type="ORF">SAMN05660831_01030</name>
</gene>
<comment type="subcellular location">
    <subcellularLocation>
        <location evidence="1">Endomembrane system</location>
        <topology evidence="1">Multi-pass membrane protein</topology>
    </subcellularLocation>
</comment>
<reference evidence="6 7" key="1">
    <citation type="submission" date="2016-10" db="EMBL/GenBank/DDBJ databases">
        <authorList>
            <person name="de Groot N.N."/>
        </authorList>
    </citation>
    <scope>NUCLEOTIDE SEQUENCE [LARGE SCALE GENOMIC DNA]</scope>
    <source>
        <strain evidence="6 7">HL3</strain>
    </source>
</reference>
<dbReference type="Gene3D" id="1.20.120.1630">
    <property type="match status" value="1"/>
</dbReference>
<protein>
    <submittedName>
        <fullName evidence="6">Protein-S-isoprenylcysteine O-methyltransferase Ste14</fullName>
    </submittedName>
</protein>
<sequence>MLDRQFWKSARVPTARLFIVAVVLYSFVWQRIEVPPLTSALSLAGIALAVLGVLVRGLAAGYLHKNQELATDGIYALARHPLYLGSSLIALGLMLVIRDPVVAGALVAVMVITYLPTIASEEAKMAHRFPEAWPGYRDSTPRLLPRIDRAGRIARGGWDAAQWRRNTEYNAPLAVLLALVALQLYRLFV</sequence>
<keyword evidence="6" id="KW-0489">Methyltransferase</keyword>
<dbReference type="GO" id="GO:0012505">
    <property type="term" value="C:endomembrane system"/>
    <property type="evidence" value="ECO:0007669"/>
    <property type="project" value="UniProtKB-SubCell"/>
</dbReference>
<feature type="transmembrane region" description="Helical" evidence="5">
    <location>
        <begin position="101"/>
        <end position="119"/>
    </location>
</feature>
<evidence type="ECO:0000313" key="7">
    <source>
        <dbReference type="Proteomes" id="UP000198611"/>
    </source>
</evidence>
<dbReference type="RefSeq" id="WP_093427679.1">
    <property type="nucleotide sequence ID" value="NZ_FOMJ01000002.1"/>
</dbReference>
<feature type="transmembrane region" description="Helical" evidence="5">
    <location>
        <begin position="169"/>
        <end position="188"/>
    </location>
</feature>
<proteinExistence type="predicted"/>
<dbReference type="AlphaFoldDB" id="A0A1I1Q7Q2"/>
<evidence type="ECO:0000313" key="6">
    <source>
        <dbReference type="EMBL" id="SFD18002.1"/>
    </source>
</evidence>
<evidence type="ECO:0000256" key="5">
    <source>
        <dbReference type="SAM" id="Phobius"/>
    </source>
</evidence>
<dbReference type="GO" id="GO:0032259">
    <property type="term" value="P:methylation"/>
    <property type="evidence" value="ECO:0007669"/>
    <property type="project" value="UniProtKB-KW"/>
</dbReference>
<keyword evidence="4 5" id="KW-0472">Membrane</keyword>
<dbReference type="STRING" id="1123397.SAMN05660831_01030"/>
<evidence type="ECO:0000256" key="2">
    <source>
        <dbReference type="ARBA" id="ARBA00022692"/>
    </source>
</evidence>
<feature type="transmembrane region" description="Helical" evidence="5">
    <location>
        <begin position="75"/>
        <end position="95"/>
    </location>
</feature>
<keyword evidence="7" id="KW-1185">Reference proteome</keyword>
<dbReference type="Proteomes" id="UP000198611">
    <property type="component" value="Unassembled WGS sequence"/>
</dbReference>
<dbReference type="GO" id="GO:0008168">
    <property type="term" value="F:methyltransferase activity"/>
    <property type="evidence" value="ECO:0007669"/>
    <property type="project" value="UniProtKB-KW"/>
</dbReference>
<dbReference type="Pfam" id="PF04191">
    <property type="entry name" value="PEMT"/>
    <property type="match status" value="1"/>
</dbReference>